<name>A0A095X0M6_9GAMM</name>
<dbReference type="InterPro" id="IPR030972">
    <property type="entry name" value="UrcA_uranyl"/>
</dbReference>
<proteinExistence type="predicted"/>
<accession>A0A095X0M6</accession>
<protein>
    <recommendedName>
        <fullName evidence="3">UrcA family protein</fullName>
    </recommendedName>
</protein>
<dbReference type="AlphaFoldDB" id="A0A095X0M6"/>
<gene>
    <name evidence="1" type="ORF">HRUBRA_00979</name>
</gene>
<reference evidence="1 2" key="1">
    <citation type="journal article" date="2014" name="Genome Announc.">
        <title>Genome Sequence of Gammaproteobacterial Pseudohaliea rubra Type Strain DSM 19751, Isolated from Coastal Seawater of the Mediterranean Sea.</title>
        <authorList>
            <person name="Spring S."/>
            <person name="Fiebig A."/>
            <person name="Riedel T."/>
            <person name="Goker M."/>
            <person name="Klenk H.P."/>
        </authorList>
    </citation>
    <scope>NUCLEOTIDE SEQUENCE [LARGE SCALE GENOMIC DNA]</scope>
    <source>
        <strain evidence="1 2">DSM 19751</strain>
    </source>
</reference>
<evidence type="ECO:0000313" key="1">
    <source>
        <dbReference type="EMBL" id="KGE04454.1"/>
    </source>
</evidence>
<evidence type="ECO:0000313" key="2">
    <source>
        <dbReference type="Proteomes" id="UP000029640"/>
    </source>
</evidence>
<dbReference type="NCBIfam" id="TIGR04433">
    <property type="entry name" value="UrcA_uranyl"/>
    <property type="match status" value="1"/>
</dbReference>
<sequence>MDDSIIGSIVAVLAAFTLGAGAVKAEDGPSSGQTTEPLRAQRAVAYGDLNLASTAGQEALQQRIRAAARQVCGTTSYRNAGGLSTAAANRRCIDEAIAEARSAIDVKTRSLASTR</sequence>
<dbReference type="RefSeq" id="WP_052094579.1">
    <property type="nucleotide sequence ID" value="NZ_KN234765.1"/>
</dbReference>
<dbReference type="EMBL" id="AUVB01000026">
    <property type="protein sequence ID" value="KGE04454.1"/>
    <property type="molecule type" value="Genomic_DNA"/>
</dbReference>
<comment type="caution">
    <text evidence="1">The sequence shown here is derived from an EMBL/GenBank/DDBJ whole genome shotgun (WGS) entry which is preliminary data.</text>
</comment>
<evidence type="ECO:0008006" key="3">
    <source>
        <dbReference type="Google" id="ProtNLM"/>
    </source>
</evidence>
<dbReference type="Proteomes" id="UP000029640">
    <property type="component" value="Unassembled WGS sequence"/>
</dbReference>
<dbReference type="HOGENOM" id="CLU_2105569_0_0_6"/>
<dbReference type="OrthoDB" id="5738237at2"/>
<organism evidence="1 2">
    <name type="scientific">Pseudohaliea rubra DSM 19751</name>
    <dbReference type="NCBI Taxonomy" id="1265313"/>
    <lineage>
        <taxon>Bacteria</taxon>
        <taxon>Pseudomonadati</taxon>
        <taxon>Pseudomonadota</taxon>
        <taxon>Gammaproteobacteria</taxon>
        <taxon>Cellvibrionales</taxon>
        <taxon>Halieaceae</taxon>
        <taxon>Pseudohaliea</taxon>
    </lineage>
</organism>
<keyword evidence="2" id="KW-1185">Reference proteome</keyword>